<comment type="caution">
    <text evidence="1">The sequence shown here is derived from an EMBL/GenBank/DDBJ whole genome shotgun (WGS) entry which is preliminary data.</text>
</comment>
<sequence>MVLMMVVVMVDKCLLEKDDYHVSNGTASDHDDDDGGGRLLADVRMGSGKLVGSVAGTVRLPRSQLSDQPAVAVDDDHEWKHCRKFLIPKLPFFLLLALLKL</sequence>
<reference evidence="2" key="1">
    <citation type="journal article" date="2017" name="Plant J.">
        <title>The pomegranate (Punica granatum L.) genome and the genomics of punicalagin biosynthesis.</title>
        <authorList>
            <person name="Qin G."/>
            <person name="Xu C."/>
            <person name="Ming R."/>
            <person name="Tang H."/>
            <person name="Guyot R."/>
            <person name="Kramer E.M."/>
            <person name="Hu Y."/>
            <person name="Yi X."/>
            <person name="Qi Y."/>
            <person name="Xu X."/>
            <person name="Gao Z."/>
            <person name="Pan H."/>
            <person name="Jian J."/>
            <person name="Tian Y."/>
            <person name="Yue Z."/>
            <person name="Xu Y."/>
        </authorList>
    </citation>
    <scope>NUCLEOTIDE SEQUENCE [LARGE SCALE GENOMIC DNA]</scope>
    <source>
        <strain evidence="2">cv. Dabenzi</strain>
    </source>
</reference>
<proteinExistence type="predicted"/>
<accession>A0A218XIC1</accession>
<protein>
    <submittedName>
        <fullName evidence="1">Uncharacterized protein</fullName>
    </submittedName>
</protein>
<name>A0A218XIC1_PUNGR</name>
<dbReference type="AlphaFoldDB" id="A0A218XIC1"/>
<dbReference type="EMBL" id="MTKT01001287">
    <property type="protein sequence ID" value="OWM84664.1"/>
    <property type="molecule type" value="Genomic_DNA"/>
</dbReference>
<dbReference type="Proteomes" id="UP000197138">
    <property type="component" value="Unassembled WGS sequence"/>
</dbReference>
<evidence type="ECO:0000313" key="2">
    <source>
        <dbReference type="Proteomes" id="UP000197138"/>
    </source>
</evidence>
<organism evidence="1 2">
    <name type="scientific">Punica granatum</name>
    <name type="common">Pomegranate</name>
    <dbReference type="NCBI Taxonomy" id="22663"/>
    <lineage>
        <taxon>Eukaryota</taxon>
        <taxon>Viridiplantae</taxon>
        <taxon>Streptophyta</taxon>
        <taxon>Embryophyta</taxon>
        <taxon>Tracheophyta</taxon>
        <taxon>Spermatophyta</taxon>
        <taxon>Magnoliopsida</taxon>
        <taxon>eudicotyledons</taxon>
        <taxon>Gunneridae</taxon>
        <taxon>Pentapetalae</taxon>
        <taxon>rosids</taxon>
        <taxon>malvids</taxon>
        <taxon>Myrtales</taxon>
        <taxon>Lythraceae</taxon>
        <taxon>Punica</taxon>
    </lineage>
</organism>
<gene>
    <name evidence="1" type="ORF">CDL15_Pgr027451</name>
</gene>
<evidence type="ECO:0000313" key="1">
    <source>
        <dbReference type="EMBL" id="OWM84664.1"/>
    </source>
</evidence>